<organism evidence="1 2">
    <name type="scientific">Candidatus Parvarchaeum acidiphilum ARMAN-4</name>
    <dbReference type="NCBI Taxonomy" id="662760"/>
    <lineage>
        <taxon>Archaea</taxon>
        <taxon>Candidatus Parvarchaeota</taxon>
        <taxon>Candidatus Parvarchaeum</taxon>
    </lineage>
</organism>
<dbReference type="Proteomes" id="UP000009375">
    <property type="component" value="Unassembled WGS sequence"/>
</dbReference>
<proteinExistence type="predicted"/>
<gene>
    <name evidence="1" type="ORF">BJBARM4_0889</name>
</gene>
<name>D2EGJ0_PARA4</name>
<protein>
    <recommendedName>
        <fullName evidence="3">DUF4145 domain-containing protein</fullName>
    </recommendedName>
</protein>
<evidence type="ECO:0000313" key="1">
    <source>
        <dbReference type="EMBL" id="EEZ92527.1"/>
    </source>
</evidence>
<evidence type="ECO:0008006" key="3">
    <source>
        <dbReference type="Google" id="ProtNLM"/>
    </source>
</evidence>
<evidence type="ECO:0000313" key="2">
    <source>
        <dbReference type="Proteomes" id="UP000009375"/>
    </source>
</evidence>
<dbReference type="EMBL" id="GG730075">
    <property type="protein sequence ID" value="EEZ92527.1"/>
    <property type="molecule type" value="Genomic_DNA"/>
</dbReference>
<reference evidence="1 2" key="1">
    <citation type="journal article" date="2010" name="Proc. Natl. Acad. Sci. U.S.A.">
        <title>Enigmatic, ultrasmall, uncultivated Archaea.</title>
        <authorList>
            <person name="Baker B.J."/>
            <person name="Comolli L.R."/>
            <person name="Dick G.J."/>
            <person name="Hauser L.J."/>
            <person name="Hyatt D."/>
            <person name="Dill B.D."/>
            <person name="Land M.L."/>
            <person name="Verberkmoes N.C."/>
            <person name="Hettich R.L."/>
            <person name="Banfield J.F."/>
        </authorList>
    </citation>
    <scope>NUCLEOTIDE SEQUENCE [LARGE SCALE GENOMIC DNA]</scope>
</reference>
<sequence length="213" mass="24863">MGGILFPSVPNLVTVDNYSNRLNMLIQTKVIYPYNFSNLKKEFKSLYSESVRSFLYGCPDAALSLAVRCLEQGLKHYMNGNNIKEIHYNDKNNRKRIIKLSYARLFDLIQCDENPVKDKEILQYLKSLRNYTHEDKLVEDFHALEAIRHVTDVLNELFSFKTLTITIEQCRLCGQKHSININSDEYFIGNRVMLTCPNRSDYFNNLGEFIVDL</sequence>
<dbReference type="AlphaFoldDB" id="D2EGJ0"/>
<accession>D2EGJ0</accession>